<dbReference type="RefSeq" id="WP_119578829.1">
    <property type="nucleotide sequence ID" value="NZ_QXEC01000022.1"/>
</dbReference>
<dbReference type="Proteomes" id="UP000283832">
    <property type="component" value="Unassembled WGS sequence"/>
</dbReference>
<name>A0A418MQQ7_9ACTN</name>
<proteinExistence type="predicted"/>
<dbReference type="OrthoDB" id="9796147at2"/>
<dbReference type="EMBL" id="QXEC01000022">
    <property type="protein sequence ID" value="RIV36017.1"/>
    <property type="molecule type" value="Genomic_DNA"/>
</dbReference>
<gene>
    <name evidence="1" type="ORF">D2L64_20445</name>
</gene>
<dbReference type="Pfam" id="PF08734">
    <property type="entry name" value="GYD"/>
    <property type="match status" value="1"/>
</dbReference>
<evidence type="ECO:0000313" key="2">
    <source>
        <dbReference type="Proteomes" id="UP000283832"/>
    </source>
</evidence>
<sequence length="106" mass="11399">MAKFLLSSTYTIEGLKGLDKDGGSVRSEIVRSLVENLGGQVDAFYFAFGEFDTYVICELPDHVTAAAIAITVRATGAVNLQVTPLLTPEQVDAATRTTMTYQPPGR</sequence>
<accession>A0A418MQQ7</accession>
<keyword evidence="2" id="KW-1185">Reference proteome</keyword>
<reference evidence="1 2" key="1">
    <citation type="submission" date="2018-08" db="EMBL/GenBank/DDBJ databases">
        <title>Jishengella sp. nov., isolated from a root of Azadirachta indica A. Juss. var. siamensis Valenton.</title>
        <authorList>
            <person name="Kuncharoen N."/>
            <person name="Tanasupawat S."/>
            <person name="Kudo T."/>
            <person name="Ohkuma M."/>
        </authorList>
    </citation>
    <scope>NUCLEOTIDE SEQUENCE [LARGE SCALE GENOMIC DNA]</scope>
    <source>
        <strain evidence="1 2">AZ1-13</strain>
    </source>
</reference>
<dbReference type="InterPro" id="IPR014845">
    <property type="entry name" value="GYD/TTHA1554"/>
</dbReference>
<protein>
    <submittedName>
        <fullName evidence="1">GYD domain-containing protein</fullName>
    </submittedName>
</protein>
<evidence type="ECO:0000313" key="1">
    <source>
        <dbReference type="EMBL" id="RIV36017.1"/>
    </source>
</evidence>
<dbReference type="AlphaFoldDB" id="A0A418MQQ7"/>
<organism evidence="1 2">
    <name type="scientific">Micromonospora radicis</name>
    <dbReference type="NCBI Taxonomy" id="1894971"/>
    <lineage>
        <taxon>Bacteria</taxon>
        <taxon>Bacillati</taxon>
        <taxon>Actinomycetota</taxon>
        <taxon>Actinomycetes</taxon>
        <taxon>Micromonosporales</taxon>
        <taxon>Micromonosporaceae</taxon>
        <taxon>Micromonospora</taxon>
    </lineage>
</organism>
<comment type="caution">
    <text evidence="1">The sequence shown here is derived from an EMBL/GenBank/DDBJ whole genome shotgun (WGS) entry which is preliminary data.</text>
</comment>